<feature type="domain" description="Aldehyde dehydrogenase" evidence="3">
    <location>
        <begin position="238"/>
        <end position="376"/>
    </location>
</feature>
<sequence length="381" mass="40337">MSWRRDSRTALSSSTATSWPGNRSTCRLQLIGQKVQQQVGIAQDGMLPRTHGNAAEVVAQRVADGRFRGVAAALVMNRWAQESGLDGCGAVLARHQPFECFQGTALIHIEQDAGHGPLLVGKAAVQNGLQRGQFGLALGIEDVAVRQFGQFIITLGLGFGEFAFLRIDAIQLARLDLVIADIAVPDRLGPFPAIGNDGAGVSFQLGREQFVQQGLVLEIGLVGKEVGGDAPALGLIGFIDRGKAELTLAAEGRLHPDAAPGGHFVLPTLFSEVDPGHALAQQEIFGPVQVLIPFQDEAEAVRIANGTEYGLVAGIWTRDGARQLRLARKIRSGQVFVNNYGAGGGIELPFGGVGKSGHGREKGFEALYGFTRLKTVTAAHG</sequence>
<dbReference type="SUPFAM" id="SSF53720">
    <property type="entry name" value="ALDH-like"/>
    <property type="match status" value="1"/>
</dbReference>
<dbReference type="InterPro" id="IPR016161">
    <property type="entry name" value="Ald_DH/histidinol_DH"/>
</dbReference>
<keyword evidence="4" id="KW-0614">Plasmid</keyword>
<proteinExistence type="predicted"/>
<dbReference type="KEGG" id="ppan:ESD82_07835"/>
<dbReference type="Pfam" id="PF00171">
    <property type="entry name" value="Aldedh"/>
    <property type="match status" value="1"/>
</dbReference>
<evidence type="ECO:0000259" key="3">
    <source>
        <dbReference type="Pfam" id="PF00171"/>
    </source>
</evidence>
<dbReference type="InterPro" id="IPR015590">
    <property type="entry name" value="Aldehyde_DH_dom"/>
</dbReference>
<dbReference type="InterPro" id="IPR016163">
    <property type="entry name" value="Ald_DH_C"/>
</dbReference>
<dbReference type="Proteomes" id="UP000326453">
    <property type="component" value="Plasmid pPAN1"/>
</dbReference>
<evidence type="ECO:0000313" key="5">
    <source>
        <dbReference type="Proteomes" id="UP000326453"/>
    </source>
</evidence>
<dbReference type="AlphaFoldDB" id="A0AAE6NWI1"/>
<dbReference type="InterPro" id="IPR016162">
    <property type="entry name" value="Ald_DH_N"/>
</dbReference>
<dbReference type="GO" id="GO:0016620">
    <property type="term" value="F:oxidoreductase activity, acting on the aldehyde or oxo group of donors, NAD or NADP as acceptor"/>
    <property type="evidence" value="ECO:0007669"/>
    <property type="project" value="InterPro"/>
</dbReference>
<organism evidence="4 5">
    <name type="scientific">Paracoccus pantotrophus</name>
    <name type="common">Thiosphaera pantotropha</name>
    <dbReference type="NCBI Taxonomy" id="82367"/>
    <lineage>
        <taxon>Bacteria</taxon>
        <taxon>Pseudomonadati</taxon>
        <taxon>Pseudomonadota</taxon>
        <taxon>Alphaproteobacteria</taxon>
        <taxon>Rhodobacterales</taxon>
        <taxon>Paracoccaceae</taxon>
        <taxon>Paracoccus</taxon>
    </lineage>
</organism>
<dbReference type="Gene3D" id="3.40.309.10">
    <property type="entry name" value="Aldehyde Dehydrogenase, Chain A, domain 2"/>
    <property type="match status" value="1"/>
</dbReference>
<evidence type="ECO:0000256" key="2">
    <source>
        <dbReference type="SAM" id="MobiDB-lite"/>
    </source>
</evidence>
<reference evidence="4 5" key="1">
    <citation type="submission" date="2019-01" db="EMBL/GenBank/DDBJ databases">
        <title>Complete Genome Sequence and Annotation of the Paracoccus pantotrophus type strain DSM 2944.</title>
        <authorList>
            <person name="Bockwoldt J.A."/>
            <person name="Zimmermann M."/>
            <person name="Tiso T."/>
            <person name="Blank L.M."/>
        </authorList>
    </citation>
    <scope>NUCLEOTIDE SEQUENCE [LARGE SCALE GENOMIC DNA]</scope>
    <source>
        <strain evidence="4 5">DSM 2944</strain>
        <plasmid evidence="5">ppan1</plasmid>
    </source>
</reference>
<evidence type="ECO:0000313" key="4">
    <source>
        <dbReference type="EMBL" id="QFG36138.1"/>
    </source>
</evidence>
<gene>
    <name evidence="4" type="ORF">ESD82_07835</name>
</gene>
<evidence type="ECO:0000256" key="1">
    <source>
        <dbReference type="ARBA" id="ARBA00023002"/>
    </source>
</evidence>
<protein>
    <submittedName>
        <fullName evidence="4">Aldehyde dehydrogenase family protein</fullName>
    </submittedName>
</protein>
<geneLocation type="plasmid" evidence="5">
    <name>ppan1</name>
</geneLocation>
<dbReference type="Gene3D" id="3.40.605.10">
    <property type="entry name" value="Aldehyde Dehydrogenase, Chain A, domain 1"/>
    <property type="match status" value="1"/>
</dbReference>
<feature type="region of interest" description="Disordered" evidence="2">
    <location>
        <begin position="1"/>
        <end position="21"/>
    </location>
</feature>
<accession>A0AAE6NWI1</accession>
<name>A0AAE6NWI1_PARPN</name>
<dbReference type="EMBL" id="CP044424">
    <property type="protein sequence ID" value="QFG36138.1"/>
    <property type="molecule type" value="Genomic_DNA"/>
</dbReference>
<dbReference type="PANTHER" id="PTHR11699">
    <property type="entry name" value="ALDEHYDE DEHYDROGENASE-RELATED"/>
    <property type="match status" value="1"/>
</dbReference>
<feature type="compositionally biased region" description="Low complexity" evidence="2">
    <location>
        <begin position="9"/>
        <end position="18"/>
    </location>
</feature>
<keyword evidence="1" id="KW-0560">Oxidoreductase</keyword>